<dbReference type="AlphaFoldDB" id="A0A401JZZ1"/>
<reference evidence="1 2" key="1">
    <citation type="journal article" date="2019" name="Front. Microbiol.">
        <title>Genomes of Neutrophilic Sulfur-Oxidizing Chemolithoautotrophs Representing 9 Proteobacterial Species From 8 Genera.</title>
        <authorList>
            <person name="Watanabe T."/>
            <person name="Kojima H."/>
            <person name="Umezawa K."/>
            <person name="Hori C."/>
            <person name="Takasuka T.E."/>
            <person name="Kato Y."/>
            <person name="Fukui M."/>
        </authorList>
    </citation>
    <scope>NUCLEOTIDE SEQUENCE [LARGE SCALE GENOMIC DNA]</scope>
    <source>
        <strain evidence="1 2">TTN</strain>
    </source>
</reference>
<name>A0A401JZZ1_9PROT</name>
<keyword evidence="2" id="KW-1185">Reference proteome</keyword>
<evidence type="ECO:0000313" key="2">
    <source>
        <dbReference type="Proteomes" id="UP000286806"/>
    </source>
</evidence>
<dbReference type="Proteomes" id="UP000286806">
    <property type="component" value="Unassembled WGS sequence"/>
</dbReference>
<dbReference type="EMBL" id="BGOW01000036">
    <property type="protein sequence ID" value="GCB02144.1"/>
    <property type="molecule type" value="Genomic_DNA"/>
</dbReference>
<organism evidence="1 2">
    <name type="scientific">Sulfuriferula multivorans</name>
    <dbReference type="NCBI Taxonomy" id="1559896"/>
    <lineage>
        <taxon>Bacteria</taxon>
        <taxon>Pseudomonadati</taxon>
        <taxon>Pseudomonadota</taxon>
        <taxon>Betaproteobacteria</taxon>
        <taxon>Nitrosomonadales</taxon>
        <taxon>Sulfuricellaceae</taxon>
        <taxon>Sulfuriferula</taxon>
    </lineage>
</organism>
<accession>A0A401JZZ1</accession>
<gene>
    <name evidence="1" type="ORF">SFMTTN_2963</name>
</gene>
<comment type="caution">
    <text evidence="1">The sequence shown here is derived from an EMBL/GenBank/DDBJ whole genome shotgun (WGS) entry which is preliminary data.</text>
</comment>
<evidence type="ECO:0000313" key="1">
    <source>
        <dbReference type="EMBL" id="GCB02144.1"/>
    </source>
</evidence>
<sequence length="47" mass="5384">MQYFLLHYENSQMVSIRTRPIGRVMLNRELLRGTTAMFQSAPGQLAG</sequence>
<proteinExistence type="predicted"/>
<protein>
    <submittedName>
        <fullName evidence="1">Uncharacterized protein</fullName>
    </submittedName>
</protein>